<accession>A0A9W9NZ64</accession>
<evidence type="ECO:0000313" key="2">
    <source>
        <dbReference type="Proteomes" id="UP001150941"/>
    </source>
</evidence>
<protein>
    <submittedName>
        <fullName evidence="1">Uncharacterized protein</fullName>
    </submittedName>
</protein>
<name>A0A9W9NZ64_9EURO</name>
<sequence>MRGILEAVFALQRGKLKGIKKEFRFFPELSTVDPRASVRQMWASGAAVKYKHSILAKISLQVYMGALDQLSSTILVKMVVELSNQFDECLSRCGMY</sequence>
<comment type="caution">
    <text evidence="1">The sequence shown here is derived from an EMBL/GenBank/DDBJ whole genome shotgun (WGS) entry which is preliminary data.</text>
</comment>
<evidence type="ECO:0000313" key="1">
    <source>
        <dbReference type="EMBL" id="KAJ5232140.1"/>
    </source>
</evidence>
<dbReference type="AlphaFoldDB" id="A0A9W9NZ64"/>
<dbReference type="Proteomes" id="UP001150941">
    <property type="component" value="Unassembled WGS sequence"/>
</dbReference>
<keyword evidence="2" id="KW-1185">Reference proteome</keyword>
<reference evidence="1" key="1">
    <citation type="submission" date="2022-11" db="EMBL/GenBank/DDBJ databases">
        <authorList>
            <person name="Petersen C."/>
        </authorList>
    </citation>
    <scope>NUCLEOTIDE SEQUENCE</scope>
    <source>
        <strain evidence="1">IBT 19713</strain>
    </source>
</reference>
<organism evidence="1 2">
    <name type="scientific">Penicillium chermesinum</name>
    <dbReference type="NCBI Taxonomy" id="63820"/>
    <lineage>
        <taxon>Eukaryota</taxon>
        <taxon>Fungi</taxon>
        <taxon>Dikarya</taxon>
        <taxon>Ascomycota</taxon>
        <taxon>Pezizomycotina</taxon>
        <taxon>Eurotiomycetes</taxon>
        <taxon>Eurotiomycetidae</taxon>
        <taxon>Eurotiales</taxon>
        <taxon>Aspergillaceae</taxon>
        <taxon>Penicillium</taxon>
    </lineage>
</organism>
<reference evidence="1" key="2">
    <citation type="journal article" date="2023" name="IMA Fungus">
        <title>Comparative genomic study of the Penicillium genus elucidates a diverse pangenome and 15 lateral gene transfer events.</title>
        <authorList>
            <person name="Petersen C."/>
            <person name="Sorensen T."/>
            <person name="Nielsen M.R."/>
            <person name="Sondergaard T.E."/>
            <person name="Sorensen J.L."/>
            <person name="Fitzpatrick D.A."/>
            <person name="Frisvad J.C."/>
            <person name="Nielsen K.L."/>
        </authorList>
    </citation>
    <scope>NUCLEOTIDE SEQUENCE</scope>
    <source>
        <strain evidence="1">IBT 19713</strain>
    </source>
</reference>
<dbReference type="EMBL" id="JAPQKS010000004">
    <property type="protein sequence ID" value="KAJ5232140.1"/>
    <property type="molecule type" value="Genomic_DNA"/>
</dbReference>
<proteinExistence type="predicted"/>
<dbReference type="RefSeq" id="XP_058330133.1">
    <property type="nucleotide sequence ID" value="XM_058474393.1"/>
</dbReference>
<gene>
    <name evidence="1" type="ORF">N7468_005096</name>
</gene>
<dbReference type="GeneID" id="83201696"/>